<dbReference type="Gene3D" id="2.60.40.420">
    <property type="entry name" value="Cupredoxins - blue copper proteins"/>
    <property type="match status" value="1"/>
</dbReference>
<sequence length="286" mass="31259">MLIAVSIILIVATTLFVTYYTYHHRKRLTCMGGMMIAMTNAMMSSVSIGTIVGVIYKVDLSTPTIIGVVFGMIVGYITGKPISLMAALDGLGAGIMGGMMGAMLGVMLLPSKVNMMVVFILAIFVIVMIVLVKVIDEEITARVKKSKVELKKPFLLNPSFLIIIVLFIAFSVFSTDYVLSESDAPNDFEVPLTTYNGDSLQAVINVQMFSYEPNNISIPTGESVVLNFKAIDNLISCAIYIYSNDLDFRVKITSGEENFIELGELEPGIYNFACTMNMFSGSVTVY</sequence>
<reference evidence="3 4" key="1">
    <citation type="submission" date="2023-07" db="EMBL/GenBank/DDBJ databases">
        <title>Genomic Encyclopedia of Type Strains, Phase IV (KMG-IV): sequencing the most valuable type-strain genomes for metagenomic binning, comparative biology and taxonomic classification.</title>
        <authorList>
            <person name="Goeker M."/>
        </authorList>
    </citation>
    <scope>NUCLEOTIDE SEQUENCE [LARGE SCALE GENOMIC DNA]</scope>
    <source>
        <strain evidence="3 4">DSM 9768</strain>
    </source>
</reference>
<organism evidence="3 4">
    <name type="scientific">Evansella vedderi</name>
    <dbReference type="NCBI Taxonomy" id="38282"/>
    <lineage>
        <taxon>Bacteria</taxon>
        <taxon>Bacillati</taxon>
        <taxon>Bacillota</taxon>
        <taxon>Bacilli</taxon>
        <taxon>Bacillales</taxon>
        <taxon>Bacillaceae</taxon>
        <taxon>Evansella</taxon>
    </lineage>
</organism>
<dbReference type="InterPro" id="IPR008972">
    <property type="entry name" value="Cupredoxin"/>
</dbReference>
<evidence type="ECO:0000313" key="4">
    <source>
        <dbReference type="Proteomes" id="UP001230005"/>
    </source>
</evidence>
<dbReference type="InterPro" id="IPR028096">
    <property type="entry name" value="EfeO_Cupredoxin"/>
</dbReference>
<dbReference type="EMBL" id="JAUSUG010000015">
    <property type="protein sequence ID" value="MDQ0256239.1"/>
    <property type="molecule type" value="Genomic_DNA"/>
</dbReference>
<evidence type="ECO:0000256" key="1">
    <source>
        <dbReference type="SAM" id="Phobius"/>
    </source>
</evidence>
<feature type="transmembrane region" description="Helical" evidence="1">
    <location>
        <begin position="34"/>
        <end position="56"/>
    </location>
</feature>
<feature type="transmembrane region" description="Helical" evidence="1">
    <location>
        <begin position="62"/>
        <end position="79"/>
    </location>
</feature>
<feature type="transmembrane region" description="Helical" evidence="1">
    <location>
        <begin position="6"/>
        <end position="22"/>
    </location>
</feature>
<dbReference type="Proteomes" id="UP001230005">
    <property type="component" value="Unassembled WGS sequence"/>
</dbReference>
<comment type="caution">
    <text evidence="3">The sequence shown here is derived from an EMBL/GenBank/DDBJ whole genome shotgun (WGS) entry which is preliminary data.</text>
</comment>
<evidence type="ECO:0000259" key="2">
    <source>
        <dbReference type="Pfam" id="PF13473"/>
    </source>
</evidence>
<feature type="domain" description="EfeO-type cupredoxin-like" evidence="2">
    <location>
        <begin position="200"/>
        <end position="285"/>
    </location>
</feature>
<evidence type="ECO:0000313" key="3">
    <source>
        <dbReference type="EMBL" id="MDQ0256239.1"/>
    </source>
</evidence>
<dbReference type="RefSeq" id="WP_307328052.1">
    <property type="nucleotide sequence ID" value="NZ_JAUSUG010000015.1"/>
</dbReference>
<keyword evidence="1" id="KW-0812">Transmembrane</keyword>
<feature type="transmembrane region" description="Helical" evidence="1">
    <location>
        <begin position="91"/>
        <end position="109"/>
    </location>
</feature>
<feature type="transmembrane region" description="Helical" evidence="1">
    <location>
        <begin position="154"/>
        <end position="173"/>
    </location>
</feature>
<dbReference type="SUPFAM" id="SSF49503">
    <property type="entry name" value="Cupredoxins"/>
    <property type="match status" value="1"/>
</dbReference>
<name>A0ABT9ZZF8_9BACI</name>
<protein>
    <recommendedName>
        <fullName evidence="2">EfeO-type cupredoxin-like domain-containing protein</fullName>
    </recommendedName>
</protein>
<dbReference type="Pfam" id="PF13473">
    <property type="entry name" value="Cupredoxin_1"/>
    <property type="match status" value="1"/>
</dbReference>
<feature type="transmembrane region" description="Helical" evidence="1">
    <location>
        <begin position="115"/>
        <end position="134"/>
    </location>
</feature>
<keyword evidence="4" id="KW-1185">Reference proteome</keyword>
<keyword evidence="1" id="KW-1133">Transmembrane helix</keyword>
<accession>A0ABT9ZZF8</accession>
<proteinExistence type="predicted"/>
<keyword evidence="1" id="KW-0472">Membrane</keyword>
<gene>
    <name evidence="3" type="ORF">J2S74_003657</name>
</gene>